<name>A0A934TXI5_9BURK</name>
<reference evidence="1" key="2">
    <citation type="submission" date="2021-01" db="EMBL/GenBank/DDBJ databases">
        <authorList>
            <person name="Kang M."/>
        </authorList>
    </citation>
    <scope>NUCLEOTIDE SEQUENCE</scope>
    <source>
        <strain evidence="1">KACC 17527</strain>
    </source>
</reference>
<dbReference type="RefSeq" id="WP_201177762.1">
    <property type="nucleotide sequence ID" value="NZ_JAEPWM010000017.1"/>
</dbReference>
<reference evidence="1" key="1">
    <citation type="journal article" date="2012" name="J. Microbiol. Biotechnol.">
        <title>Ramlibacter ginsenosidimutans sp. nov., with ginsenoside-converting activity.</title>
        <authorList>
            <person name="Wang L."/>
            <person name="An D.S."/>
            <person name="Kim S.G."/>
            <person name="Jin F.X."/>
            <person name="Kim S.C."/>
            <person name="Lee S.T."/>
            <person name="Im W.T."/>
        </authorList>
    </citation>
    <scope>NUCLEOTIDE SEQUENCE</scope>
    <source>
        <strain evidence="1">KACC 17527</strain>
    </source>
</reference>
<sequence length="68" mass="7518">MHPRNGRALSAPLLRIGSRRPDCGAALTLASVFTAEFIARAEFWAYRVGVFVILNVLDDPAWLALIFC</sequence>
<gene>
    <name evidence="1" type="ORF">JJB11_24565</name>
</gene>
<evidence type="ECO:0000313" key="2">
    <source>
        <dbReference type="Proteomes" id="UP000630528"/>
    </source>
</evidence>
<accession>A0A934TXI5</accession>
<keyword evidence="2" id="KW-1185">Reference proteome</keyword>
<protein>
    <submittedName>
        <fullName evidence="1">Uncharacterized protein</fullName>
    </submittedName>
</protein>
<dbReference type="AlphaFoldDB" id="A0A934TXI5"/>
<dbReference type="Proteomes" id="UP000630528">
    <property type="component" value="Unassembled WGS sequence"/>
</dbReference>
<organism evidence="1 2">
    <name type="scientific">Ramlibacter ginsenosidimutans</name>
    <dbReference type="NCBI Taxonomy" id="502333"/>
    <lineage>
        <taxon>Bacteria</taxon>
        <taxon>Pseudomonadati</taxon>
        <taxon>Pseudomonadota</taxon>
        <taxon>Betaproteobacteria</taxon>
        <taxon>Burkholderiales</taxon>
        <taxon>Comamonadaceae</taxon>
        <taxon>Ramlibacter</taxon>
    </lineage>
</organism>
<comment type="caution">
    <text evidence="1">The sequence shown here is derived from an EMBL/GenBank/DDBJ whole genome shotgun (WGS) entry which is preliminary data.</text>
</comment>
<proteinExistence type="predicted"/>
<dbReference type="EMBL" id="JAEPWM010000017">
    <property type="protein sequence ID" value="MBK6009285.1"/>
    <property type="molecule type" value="Genomic_DNA"/>
</dbReference>
<evidence type="ECO:0000313" key="1">
    <source>
        <dbReference type="EMBL" id="MBK6009285.1"/>
    </source>
</evidence>